<organism evidence="1 2">
    <name type="scientific">Goodea atripinnis</name>
    <dbReference type="NCBI Taxonomy" id="208336"/>
    <lineage>
        <taxon>Eukaryota</taxon>
        <taxon>Metazoa</taxon>
        <taxon>Chordata</taxon>
        <taxon>Craniata</taxon>
        <taxon>Vertebrata</taxon>
        <taxon>Euteleostomi</taxon>
        <taxon>Actinopterygii</taxon>
        <taxon>Neopterygii</taxon>
        <taxon>Teleostei</taxon>
        <taxon>Neoteleostei</taxon>
        <taxon>Acanthomorphata</taxon>
        <taxon>Ovalentaria</taxon>
        <taxon>Atherinomorphae</taxon>
        <taxon>Cyprinodontiformes</taxon>
        <taxon>Goodeidae</taxon>
        <taxon>Goodea</taxon>
    </lineage>
</organism>
<sequence>KHGGELHIFSVHTPSKPVSKQWLLHGIVSVIALANSSEGRRPQGLGAYSTRDLKTLWDLFRGVFIQETCPAELGFSPYLCRFYEQHVTALPLAHSVLSFISDTIQLSVKCLVGQLVLGVRSALESGSQDFPIVRHITNAMKETLG</sequence>
<evidence type="ECO:0000313" key="1">
    <source>
        <dbReference type="EMBL" id="MEQ2163813.1"/>
    </source>
</evidence>
<keyword evidence="2" id="KW-1185">Reference proteome</keyword>
<comment type="caution">
    <text evidence="1">The sequence shown here is derived from an EMBL/GenBank/DDBJ whole genome shotgun (WGS) entry which is preliminary data.</text>
</comment>
<proteinExistence type="predicted"/>
<dbReference type="Proteomes" id="UP001476798">
    <property type="component" value="Unassembled WGS sequence"/>
</dbReference>
<gene>
    <name evidence="1" type="ORF">GOODEAATRI_034284</name>
</gene>
<accession>A0ABV0MZH2</accession>
<dbReference type="EMBL" id="JAHRIO010018418">
    <property type="protein sequence ID" value="MEQ2163813.1"/>
    <property type="molecule type" value="Genomic_DNA"/>
</dbReference>
<protein>
    <submittedName>
        <fullName evidence="1">Uncharacterized protein</fullName>
    </submittedName>
</protein>
<feature type="non-terminal residue" evidence="1">
    <location>
        <position position="1"/>
    </location>
</feature>
<name>A0ABV0MZH2_9TELE</name>
<evidence type="ECO:0000313" key="2">
    <source>
        <dbReference type="Proteomes" id="UP001476798"/>
    </source>
</evidence>
<reference evidence="1 2" key="1">
    <citation type="submission" date="2021-06" db="EMBL/GenBank/DDBJ databases">
        <authorList>
            <person name="Palmer J.M."/>
        </authorList>
    </citation>
    <scope>NUCLEOTIDE SEQUENCE [LARGE SCALE GENOMIC DNA]</scope>
    <source>
        <strain evidence="1 2">GA_2019</strain>
        <tissue evidence="1">Muscle</tissue>
    </source>
</reference>